<feature type="signal peptide" evidence="1">
    <location>
        <begin position="1"/>
        <end position="22"/>
    </location>
</feature>
<dbReference type="Gene3D" id="1.25.40.10">
    <property type="entry name" value="Tetratricopeptide repeat domain"/>
    <property type="match status" value="1"/>
</dbReference>
<sequence length="279" mass="31287">MKKLICSAVLLNLSLFSPQILASNNLEACDTAQCKEYFKAYKILTKRGHSEAMATLGELYYTGYGTKKDNKQALKWFRRAAKFGIVTAQYKAGVMYLQDTEYKDIDKGINYLEKASKFDFPPASLVLGKAYLSDEFGLKNDKKADHLLSSAYEQDNYQAKTFARKLFASSKKNTFQLTKLYSLIENDLSTSKFKVGDLNSPKGEMEVITVSAPEYQAYFDAEIARLNNLRPDTESGTGSNIAGNSCARLWGCSTEGDSSRIRDTLLSDWGKEAVQFRLE</sequence>
<dbReference type="SUPFAM" id="SSF81901">
    <property type="entry name" value="HCP-like"/>
    <property type="match status" value="1"/>
</dbReference>
<organism evidence="2 3">
    <name type="scientific">Shewanella hanedai</name>
    <name type="common">Alteromonas hanedai</name>
    <dbReference type="NCBI Taxonomy" id="25"/>
    <lineage>
        <taxon>Bacteria</taxon>
        <taxon>Pseudomonadati</taxon>
        <taxon>Pseudomonadota</taxon>
        <taxon>Gammaproteobacteria</taxon>
        <taxon>Alteromonadales</taxon>
        <taxon>Shewanellaceae</taxon>
        <taxon>Shewanella</taxon>
    </lineage>
</organism>
<dbReference type="SMART" id="SM00671">
    <property type="entry name" value="SEL1"/>
    <property type="match status" value="3"/>
</dbReference>
<dbReference type="AlphaFoldDB" id="A0A553JJ60"/>
<proteinExistence type="predicted"/>
<dbReference type="InterPro" id="IPR011990">
    <property type="entry name" value="TPR-like_helical_dom_sf"/>
</dbReference>
<dbReference type="RefSeq" id="WP_144042091.1">
    <property type="nucleotide sequence ID" value="NZ_BMPL01000033.1"/>
</dbReference>
<dbReference type="EMBL" id="VKGK01000033">
    <property type="protein sequence ID" value="TRY12475.1"/>
    <property type="molecule type" value="Genomic_DNA"/>
</dbReference>
<keyword evidence="1" id="KW-0732">Signal</keyword>
<evidence type="ECO:0000256" key="1">
    <source>
        <dbReference type="SAM" id="SignalP"/>
    </source>
</evidence>
<gene>
    <name evidence="2" type="ORF">FN961_20805</name>
</gene>
<accession>A0A553JJ60</accession>
<feature type="chain" id="PRO_5021800027" evidence="1">
    <location>
        <begin position="23"/>
        <end position="279"/>
    </location>
</feature>
<name>A0A553JJ60_SHEHA</name>
<evidence type="ECO:0000313" key="2">
    <source>
        <dbReference type="EMBL" id="TRY12475.1"/>
    </source>
</evidence>
<dbReference type="Proteomes" id="UP000318126">
    <property type="component" value="Unassembled WGS sequence"/>
</dbReference>
<dbReference type="InterPro" id="IPR006597">
    <property type="entry name" value="Sel1-like"/>
</dbReference>
<keyword evidence="3" id="KW-1185">Reference proteome</keyword>
<dbReference type="Pfam" id="PF08238">
    <property type="entry name" value="Sel1"/>
    <property type="match status" value="3"/>
</dbReference>
<evidence type="ECO:0000313" key="3">
    <source>
        <dbReference type="Proteomes" id="UP000318126"/>
    </source>
</evidence>
<dbReference type="PANTHER" id="PTHR45011:SF1">
    <property type="entry name" value="DAP3-BINDING CELL DEATH ENHANCER 1"/>
    <property type="match status" value="1"/>
</dbReference>
<dbReference type="OrthoDB" id="6270569at2"/>
<dbReference type="InterPro" id="IPR052748">
    <property type="entry name" value="ISR_Activator"/>
</dbReference>
<comment type="caution">
    <text evidence="2">The sequence shown here is derived from an EMBL/GenBank/DDBJ whole genome shotgun (WGS) entry which is preliminary data.</text>
</comment>
<protein>
    <submittedName>
        <fullName evidence="2">Sel1 repeat family protein</fullName>
    </submittedName>
</protein>
<reference evidence="3" key="1">
    <citation type="submission" date="2019-07" db="EMBL/GenBank/DDBJ databases">
        <title>Shewanella sp. YLB-08 draft genomic sequence.</title>
        <authorList>
            <person name="Yu L."/>
        </authorList>
    </citation>
    <scope>NUCLEOTIDE SEQUENCE [LARGE SCALE GENOMIC DNA]</scope>
    <source>
        <strain evidence="3">JCM 20706</strain>
    </source>
</reference>
<dbReference type="PANTHER" id="PTHR45011">
    <property type="entry name" value="DAP3-BINDING CELL DEATH ENHANCER 1"/>
    <property type="match status" value="1"/>
</dbReference>